<feature type="region of interest" description="Disordered" evidence="3">
    <location>
        <begin position="305"/>
        <end position="336"/>
    </location>
</feature>
<evidence type="ECO:0000313" key="6">
    <source>
        <dbReference type="Proteomes" id="UP000073492"/>
    </source>
</evidence>
<dbReference type="Proteomes" id="UP000073492">
    <property type="component" value="Unassembled WGS sequence"/>
</dbReference>
<feature type="compositionally biased region" description="Basic and acidic residues" evidence="3">
    <location>
        <begin position="326"/>
        <end position="336"/>
    </location>
</feature>
<protein>
    <recommendedName>
        <fullName evidence="4">RRM domain-containing protein</fullName>
    </recommendedName>
</protein>
<dbReference type="SUPFAM" id="SSF54928">
    <property type="entry name" value="RNA-binding domain, RBD"/>
    <property type="match status" value="2"/>
</dbReference>
<keyword evidence="6" id="KW-1185">Reference proteome</keyword>
<evidence type="ECO:0000256" key="2">
    <source>
        <dbReference type="PROSITE-ProRule" id="PRU00176"/>
    </source>
</evidence>
<dbReference type="PANTHER" id="PTHR21245">
    <property type="entry name" value="HETEROGENEOUS NUCLEAR RIBONUCLEOPROTEIN"/>
    <property type="match status" value="1"/>
</dbReference>
<accession>A0A139I6N3</accession>
<dbReference type="AlphaFoldDB" id="A0A139I6N3"/>
<gene>
    <name evidence="5" type="ORF">AC579_7850</name>
</gene>
<dbReference type="STRING" id="113226.A0A139I6N3"/>
<dbReference type="CDD" id="cd00590">
    <property type="entry name" value="RRM_SF"/>
    <property type="match status" value="1"/>
</dbReference>
<dbReference type="Pfam" id="PF00076">
    <property type="entry name" value="RRM_1"/>
    <property type="match status" value="1"/>
</dbReference>
<keyword evidence="1 2" id="KW-0694">RNA-binding</keyword>
<feature type="domain" description="RRM" evidence="4">
    <location>
        <begin position="216"/>
        <end position="300"/>
    </location>
</feature>
<feature type="domain" description="RRM" evidence="4">
    <location>
        <begin position="6"/>
        <end position="85"/>
    </location>
</feature>
<dbReference type="InterPro" id="IPR012677">
    <property type="entry name" value="Nucleotide-bd_a/b_plait_sf"/>
</dbReference>
<name>A0A139I6N3_9PEZI</name>
<evidence type="ECO:0000256" key="3">
    <source>
        <dbReference type="SAM" id="MobiDB-lite"/>
    </source>
</evidence>
<comment type="caution">
    <text evidence="5">The sequence shown here is derived from an EMBL/GenBank/DDBJ whole genome shotgun (WGS) entry which is preliminary data.</text>
</comment>
<proteinExistence type="predicted"/>
<dbReference type="EMBL" id="LFZO01000263">
    <property type="protein sequence ID" value="KXT10413.1"/>
    <property type="molecule type" value="Genomic_DNA"/>
</dbReference>
<dbReference type="InterPro" id="IPR000504">
    <property type="entry name" value="RRM_dom"/>
</dbReference>
<dbReference type="Gene3D" id="3.30.70.330">
    <property type="match status" value="3"/>
</dbReference>
<feature type="domain" description="RRM" evidence="4">
    <location>
        <begin position="114"/>
        <end position="200"/>
    </location>
</feature>
<evidence type="ECO:0000313" key="5">
    <source>
        <dbReference type="EMBL" id="KXT10413.1"/>
    </source>
</evidence>
<organism evidence="5 6">
    <name type="scientific">Pseudocercospora musae</name>
    <dbReference type="NCBI Taxonomy" id="113226"/>
    <lineage>
        <taxon>Eukaryota</taxon>
        <taxon>Fungi</taxon>
        <taxon>Dikarya</taxon>
        <taxon>Ascomycota</taxon>
        <taxon>Pezizomycotina</taxon>
        <taxon>Dothideomycetes</taxon>
        <taxon>Dothideomycetidae</taxon>
        <taxon>Mycosphaerellales</taxon>
        <taxon>Mycosphaerellaceae</taxon>
        <taxon>Pseudocercospora</taxon>
    </lineage>
</organism>
<evidence type="ECO:0000259" key="4">
    <source>
        <dbReference type="PROSITE" id="PS50102"/>
    </source>
</evidence>
<dbReference type="GO" id="GO:0003723">
    <property type="term" value="F:RNA binding"/>
    <property type="evidence" value="ECO:0007669"/>
    <property type="project" value="UniProtKB-UniRule"/>
</dbReference>
<sequence>MTEDPPRLYVGSLPYVAQRHDVEALLSSSNVAIKKLDMSIDPFTGRNPGYCFIEFFDWNHAHRVLETMQGRLVRGRPIKINFKTERKQHDSFVFDRWNRNDAHLHWTAPADEGRRVYVGGLPFQNQALLNVETKELFSDFDIQAVSKPIPPHHSRQEQNDAQHYCHIDFATPEDAERAIATLQGRMSPYGHLYKICHSRFMRGTGRVRREQLGRSSKVHFGGLPKLPTQEDLEAEIRKILRGFQIQGVSRLYTSDLPGRDSYQYCFVELSDAAEAQSVVETLDGKELPSGAVYKIRLAREDFHSAGGDVKQTRNGAHSKTPNPVVRHLDRNWRSAD</sequence>
<feature type="compositionally biased region" description="Polar residues" evidence="3">
    <location>
        <begin position="312"/>
        <end position="321"/>
    </location>
</feature>
<dbReference type="OrthoDB" id="272703at2759"/>
<dbReference type="PROSITE" id="PS50102">
    <property type="entry name" value="RRM"/>
    <property type="match status" value="3"/>
</dbReference>
<dbReference type="InterPro" id="IPR035979">
    <property type="entry name" value="RBD_domain_sf"/>
</dbReference>
<dbReference type="SMART" id="SM00360">
    <property type="entry name" value="RRM"/>
    <property type="match status" value="3"/>
</dbReference>
<reference evidence="5 6" key="1">
    <citation type="submission" date="2015-07" db="EMBL/GenBank/DDBJ databases">
        <title>Comparative genomics of the Sigatoka disease complex on banana suggests a link between parallel evolutionary changes in Pseudocercospora fijiensis and Pseudocercospora eumusae and increased virulence on the banana host.</title>
        <authorList>
            <person name="Chang T.-C."/>
            <person name="Salvucci A."/>
            <person name="Crous P.W."/>
            <person name="Stergiopoulos I."/>
        </authorList>
    </citation>
    <scope>NUCLEOTIDE SEQUENCE [LARGE SCALE GENOMIC DNA]</scope>
    <source>
        <strain evidence="5 6">CBS 116634</strain>
    </source>
</reference>
<evidence type="ECO:0000256" key="1">
    <source>
        <dbReference type="ARBA" id="ARBA00022884"/>
    </source>
</evidence>